<evidence type="ECO:0000313" key="10">
    <source>
        <dbReference type="WBParaSite" id="EVEC_0001217601-mRNA-1"/>
    </source>
</evidence>
<evidence type="ECO:0000256" key="4">
    <source>
        <dbReference type="ARBA" id="ARBA00034725"/>
    </source>
</evidence>
<reference evidence="10" key="1">
    <citation type="submission" date="2017-02" db="UniProtKB">
        <authorList>
            <consortium name="WormBaseParasite"/>
        </authorList>
    </citation>
    <scope>IDENTIFICATION</scope>
</reference>
<dbReference type="PANTHER" id="PTHR28631:SF1">
    <property type="entry name" value="ACTIN MATURATION PROTEASE"/>
    <property type="match status" value="1"/>
</dbReference>
<keyword evidence="2" id="KW-0645">Protease</keyword>
<evidence type="ECO:0000313" key="9">
    <source>
        <dbReference type="Proteomes" id="UP000274131"/>
    </source>
</evidence>
<dbReference type="PANTHER" id="PTHR28631">
    <property type="entry name" value="UPF0692 PROTEIN C19ORF54"/>
    <property type="match status" value="1"/>
</dbReference>
<accession>A0A0N4VML8</accession>
<dbReference type="GO" id="GO:0004177">
    <property type="term" value="F:aminopeptidase activity"/>
    <property type="evidence" value="ECO:0007669"/>
    <property type="project" value="UniProtKB-KW"/>
</dbReference>
<dbReference type="STRING" id="51028.A0A0N4VML8"/>
<evidence type="ECO:0000256" key="1">
    <source>
        <dbReference type="ARBA" id="ARBA00022438"/>
    </source>
</evidence>
<evidence type="ECO:0000256" key="6">
    <source>
        <dbReference type="ARBA" id="ARBA00034908"/>
    </source>
</evidence>
<comment type="similarity">
    <text evidence="4">Belongs to the ACTMAP family.</text>
</comment>
<dbReference type="OrthoDB" id="198816at2759"/>
<dbReference type="EMBL" id="UXUI01012005">
    <property type="protein sequence ID" value="VDD96663.1"/>
    <property type="molecule type" value="Genomic_DNA"/>
</dbReference>
<evidence type="ECO:0000256" key="2">
    <source>
        <dbReference type="ARBA" id="ARBA00022670"/>
    </source>
</evidence>
<evidence type="ECO:0000256" key="5">
    <source>
        <dbReference type="ARBA" id="ARBA00034848"/>
    </source>
</evidence>
<organism evidence="10">
    <name type="scientific">Enterobius vermicularis</name>
    <name type="common">Human pinworm</name>
    <dbReference type="NCBI Taxonomy" id="51028"/>
    <lineage>
        <taxon>Eukaryota</taxon>
        <taxon>Metazoa</taxon>
        <taxon>Ecdysozoa</taxon>
        <taxon>Nematoda</taxon>
        <taxon>Chromadorea</taxon>
        <taxon>Rhabditida</taxon>
        <taxon>Spirurina</taxon>
        <taxon>Oxyuridomorpha</taxon>
        <taxon>Oxyuroidea</taxon>
        <taxon>Oxyuridae</taxon>
        <taxon>Enterobius</taxon>
    </lineage>
</organism>
<dbReference type="WBParaSite" id="EVEC_0001217601-mRNA-1">
    <property type="protein sequence ID" value="EVEC_0001217601-mRNA-1"/>
    <property type="gene ID" value="EVEC_0001217601"/>
</dbReference>
<dbReference type="Proteomes" id="UP000274131">
    <property type="component" value="Unassembled WGS sequence"/>
</dbReference>
<keyword evidence="3" id="KW-0378">Hydrolase</keyword>
<name>A0A0N4VML8_ENTVE</name>
<protein>
    <recommendedName>
        <fullName evidence="5">Actin maturation protease</fullName>
    </recommendedName>
    <alternativeName>
        <fullName evidence="6">Actin aminopeptidase ACTMAP</fullName>
    </alternativeName>
</protein>
<comment type="catalytic activity">
    <reaction evidence="7">
        <text>N-terminal N(alpha)-acetyl-L-cysteinyl-L-aspartyl-[protein] + H2O = N-terminal L-aspartyl-[protein] + N-acetyl-L-cysteine</text>
        <dbReference type="Rhea" id="RHEA:74579"/>
        <dbReference type="Rhea" id="RHEA-COMP:12669"/>
        <dbReference type="Rhea" id="RHEA-COMP:18395"/>
        <dbReference type="ChEBI" id="CHEBI:15377"/>
        <dbReference type="ChEBI" id="CHEBI:64720"/>
        <dbReference type="ChEBI" id="CHEBI:78236"/>
        <dbReference type="ChEBI" id="CHEBI:193599"/>
    </reaction>
    <physiologicalReaction direction="left-to-right" evidence="7">
        <dbReference type="Rhea" id="RHEA:74580"/>
    </physiologicalReaction>
</comment>
<keyword evidence="9" id="KW-1185">Reference proteome</keyword>
<dbReference type="Pfam" id="PF21646">
    <property type="entry name" value="ACTMAP-like_C"/>
    <property type="match status" value="1"/>
</dbReference>
<reference evidence="8 9" key="2">
    <citation type="submission" date="2018-10" db="EMBL/GenBank/DDBJ databases">
        <authorList>
            <consortium name="Pathogen Informatics"/>
        </authorList>
    </citation>
    <scope>NUCLEOTIDE SEQUENCE [LARGE SCALE GENOMIC DNA]</scope>
</reference>
<dbReference type="AlphaFoldDB" id="A0A0N4VML8"/>
<gene>
    <name evidence="8" type="ORF">EVEC_LOCUS11414</name>
</gene>
<keyword evidence="1" id="KW-0031">Aminopeptidase</keyword>
<proteinExistence type="inferred from homology"/>
<sequence length="188" mass="20922">MASSALHLPSKSIDDILRVAKSRGYTNHGELFSASWLSELAHELWPTVSCVAAKFPSKDKLVKLLVQGSLILIPYDCDRNHEPTCRHGHSAHWCIIVGYLCPKAGLDSVSWVNTIPEDTNNLYVFALHGKSRHCALWDYDSLLKSNANLFEVSPKRLKDNEKYVVPEEGLSALRGQCVIVSLSHAIVE</sequence>
<evidence type="ECO:0000256" key="3">
    <source>
        <dbReference type="ARBA" id="ARBA00022801"/>
    </source>
</evidence>
<evidence type="ECO:0000313" key="8">
    <source>
        <dbReference type="EMBL" id="VDD96663.1"/>
    </source>
</evidence>
<dbReference type="GO" id="GO:0006508">
    <property type="term" value="P:proteolysis"/>
    <property type="evidence" value="ECO:0007669"/>
    <property type="project" value="UniProtKB-KW"/>
</dbReference>
<evidence type="ECO:0000256" key="7">
    <source>
        <dbReference type="ARBA" id="ARBA00049041"/>
    </source>
</evidence>
<dbReference type="InterPro" id="IPR040043">
    <property type="entry name" value="ACTMAP"/>
</dbReference>